<evidence type="ECO:0000256" key="1">
    <source>
        <dbReference type="ARBA" id="ARBA00004123"/>
    </source>
</evidence>
<dbReference type="GO" id="GO:0005829">
    <property type="term" value="C:cytosol"/>
    <property type="evidence" value="ECO:0007669"/>
    <property type="project" value="TreeGrafter"/>
</dbReference>
<dbReference type="GO" id="GO:0036265">
    <property type="term" value="P:RNA (guanine-N7)-methylation"/>
    <property type="evidence" value="ECO:0007669"/>
    <property type="project" value="InterPro"/>
</dbReference>
<dbReference type="PANTHER" id="PTHR16288">
    <property type="entry name" value="WD40 REPEAT PROTEIN 4"/>
    <property type="match status" value="1"/>
</dbReference>
<evidence type="ECO:0000313" key="7">
    <source>
        <dbReference type="Proteomes" id="UP000011777"/>
    </source>
</evidence>
<dbReference type="HAMAP" id="MF_03056">
    <property type="entry name" value="TRM82"/>
    <property type="match status" value="1"/>
</dbReference>
<keyword evidence="5" id="KW-0539">Nucleus</keyword>
<keyword evidence="7" id="KW-1185">Reference proteome</keyword>
<dbReference type="Proteomes" id="UP000011777">
    <property type="component" value="Unassembled WGS sequence"/>
</dbReference>
<reference evidence="6 7" key="1">
    <citation type="submission" date="2013-02" db="EMBL/GenBank/DDBJ databases">
        <title>Genome sequence of Candida maltosa Xu316, a potential industrial strain for xylitol and ethanol production.</title>
        <authorList>
            <person name="Yu J."/>
            <person name="Wang Q."/>
            <person name="Geng X."/>
            <person name="Bao W."/>
            <person name="He P."/>
            <person name="Cai J."/>
        </authorList>
    </citation>
    <scope>NUCLEOTIDE SEQUENCE [LARGE SCALE GENOMIC DNA]</scope>
    <source>
        <strain evidence="7">Xu316</strain>
    </source>
</reference>
<dbReference type="InterPro" id="IPR001680">
    <property type="entry name" value="WD40_rpt"/>
</dbReference>
<dbReference type="PANTHER" id="PTHR16288:SF0">
    <property type="entry name" value="TRNA (GUANINE-N(7)-)-METHYLTRANSFERASE NON-CATALYTIC SUBUNIT WDR4"/>
    <property type="match status" value="1"/>
</dbReference>
<feature type="non-terminal residue" evidence="6">
    <location>
        <position position="1"/>
    </location>
</feature>
<organism evidence="6 7">
    <name type="scientific">Candida maltosa (strain Xu316)</name>
    <name type="common">Yeast</name>
    <dbReference type="NCBI Taxonomy" id="1245528"/>
    <lineage>
        <taxon>Eukaryota</taxon>
        <taxon>Fungi</taxon>
        <taxon>Dikarya</taxon>
        <taxon>Ascomycota</taxon>
        <taxon>Saccharomycotina</taxon>
        <taxon>Pichiomycetes</taxon>
        <taxon>Debaryomycetaceae</taxon>
        <taxon>Candida/Lodderomyces clade</taxon>
        <taxon>Candida</taxon>
    </lineage>
</organism>
<comment type="caution">
    <text evidence="6">The sequence shown here is derived from an EMBL/GenBank/DDBJ whole genome shotgun (WGS) entry which is preliminary data.</text>
</comment>
<protein>
    <submittedName>
        <fullName evidence="6">tRNA (Guanine-n(7)-)-methyltransferase complex subunit, putative</fullName>
    </submittedName>
</protein>
<dbReference type="GO" id="GO:0043527">
    <property type="term" value="C:tRNA methyltransferase complex"/>
    <property type="evidence" value="ECO:0007669"/>
    <property type="project" value="TreeGrafter"/>
</dbReference>
<keyword evidence="6" id="KW-0808">Transferase</keyword>
<dbReference type="OrthoDB" id="339900at2759"/>
<sequence>MTHPYQILTSNKEGTHIYVVVKNYLQVFDIASGKKLGEWQDPVKSDHHTVQYERRTKREIKTQQITNDIKYMLLTRDETYVLASTDADKSVLIFAVDFTQDNCLSLIKRQPMPKRPCSLALDDNNNVVLADKFGDVYTVGIDANEPKPEKEFEPICGHVSMLTDVIVAKHGGKEFVLTGDRDEHIRVSNYPKSYVIKQFLFGHKEFLSQLYIPAENTEILVSGGGDDFVNVWKWYENKLVGSIDIKEHVGIEEPAIKKITSFKNDDKHLLLLFSENTPKLLVYSIKDDGFEKIEYQETITTESSIVDFTIAKNTLIISTESELVYYDLQANKLTEGPKFTDSIPFDSFNAETLYTIHNLRKRSEFS</sequence>
<gene>
    <name evidence="6" type="ORF">G210_2390</name>
</gene>
<comment type="subcellular location">
    <subcellularLocation>
        <location evidence="1">Nucleus</location>
    </subcellularLocation>
</comment>
<dbReference type="GO" id="GO:0005634">
    <property type="term" value="C:nucleus"/>
    <property type="evidence" value="ECO:0007669"/>
    <property type="project" value="UniProtKB-SubCell"/>
</dbReference>
<dbReference type="eggNOG" id="KOG3914">
    <property type="taxonomic scope" value="Eukaryota"/>
</dbReference>
<keyword evidence="6" id="KW-0489">Methyltransferase</keyword>
<dbReference type="HOGENOM" id="CLU_022082_0_0_1"/>
<dbReference type="AlphaFoldDB" id="M3HIW1"/>
<keyword evidence="4" id="KW-0677">Repeat</keyword>
<dbReference type="STRING" id="1245528.M3HIW1"/>
<evidence type="ECO:0000313" key="6">
    <source>
        <dbReference type="EMBL" id="EMG47302.1"/>
    </source>
</evidence>
<accession>M3HIW1</accession>
<dbReference type="EMBL" id="AOGT01001629">
    <property type="protein sequence ID" value="EMG47302.1"/>
    <property type="molecule type" value="Genomic_DNA"/>
</dbReference>
<dbReference type="InterPro" id="IPR036322">
    <property type="entry name" value="WD40_repeat_dom_sf"/>
</dbReference>
<dbReference type="Gene3D" id="2.130.10.10">
    <property type="entry name" value="YVTN repeat-like/Quinoprotein amine dehydrogenase"/>
    <property type="match status" value="1"/>
</dbReference>
<evidence type="ECO:0000256" key="3">
    <source>
        <dbReference type="ARBA" id="ARBA00022694"/>
    </source>
</evidence>
<evidence type="ECO:0000256" key="4">
    <source>
        <dbReference type="ARBA" id="ARBA00022737"/>
    </source>
</evidence>
<dbReference type="GO" id="GO:0008168">
    <property type="term" value="F:methyltransferase activity"/>
    <property type="evidence" value="ECO:0007669"/>
    <property type="project" value="UniProtKB-KW"/>
</dbReference>
<keyword evidence="3" id="KW-0819">tRNA processing</keyword>
<evidence type="ECO:0000256" key="2">
    <source>
        <dbReference type="ARBA" id="ARBA00022574"/>
    </source>
</evidence>
<dbReference type="SUPFAM" id="SSF50978">
    <property type="entry name" value="WD40 repeat-like"/>
    <property type="match status" value="1"/>
</dbReference>
<dbReference type="GO" id="GO:0006400">
    <property type="term" value="P:tRNA modification"/>
    <property type="evidence" value="ECO:0007669"/>
    <property type="project" value="TreeGrafter"/>
</dbReference>
<dbReference type="InterPro" id="IPR028884">
    <property type="entry name" value="Trm82"/>
</dbReference>
<evidence type="ECO:0000256" key="5">
    <source>
        <dbReference type="ARBA" id="ARBA00023242"/>
    </source>
</evidence>
<dbReference type="InterPro" id="IPR015943">
    <property type="entry name" value="WD40/YVTN_repeat-like_dom_sf"/>
</dbReference>
<name>M3HIW1_CANMX</name>
<dbReference type="SMART" id="SM00320">
    <property type="entry name" value="WD40"/>
    <property type="match status" value="3"/>
</dbReference>
<proteinExistence type="inferred from homology"/>
<keyword evidence="2" id="KW-0853">WD repeat</keyword>
<dbReference type="OMA" id="VKHWLFG"/>